<accession>A0A7D7QFP1</accession>
<organism evidence="3 4">
    <name type="scientific">Marnyiella aurantia</name>
    <dbReference type="NCBI Taxonomy" id="2758037"/>
    <lineage>
        <taxon>Bacteria</taxon>
        <taxon>Pseudomonadati</taxon>
        <taxon>Bacteroidota</taxon>
        <taxon>Flavobacteriia</taxon>
        <taxon>Flavobacteriales</taxon>
        <taxon>Weeksellaceae</taxon>
        <taxon>Marnyiella</taxon>
    </lineage>
</organism>
<evidence type="ECO:0000313" key="2">
    <source>
        <dbReference type="EMBL" id="MBA5245607.1"/>
    </source>
</evidence>
<evidence type="ECO:0000313" key="3">
    <source>
        <dbReference type="EMBL" id="QMS98983.1"/>
    </source>
</evidence>
<dbReference type="RefSeq" id="WP_181885734.1">
    <property type="nucleotide sequence ID" value="NZ_CP059472.1"/>
</dbReference>
<dbReference type="Pfam" id="PF03235">
    <property type="entry name" value="GmrSD_N"/>
    <property type="match status" value="1"/>
</dbReference>
<gene>
    <name evidence="3" type="ORF">H1R16_02950</name>
    <name evidence="2" type="ORF">H2507_00325</name>
</gene>
<name>A0A7D7QFP1_9FLAO</name>
<dbReference type="Proteomes" id="UP000515349">
    <property type="component" value="Chromosome"/>
</dbReference>
<evidence type="ECO:0000313" key="5">
    <source>
        <dbReference type="Proteomes" id="UP000539710"/>
    </source>
</evidence>
<dbReference type="Proteomes" id="UP000539710">
    <property type="component" value="Unassembled WGS sequence"/>
</dbReference>
<dbReference type="KEGG" id="cbau:H1R16_02950"/>
<reference evidence="5" key="2">
    <citation type="submission" date="2020-07" db="EMBL/GenBank/DDBJ databases">
        <title>Flavobacterium sp. xlx-214.</title>
        <authorList>
            <person name="Yang C."/>
        </authorList>
    </citation>
    <scope>NUCLEOTIDE SEQUENCE [LARGE SCALE GENOMIC DNA]</scope>
    <source>
        <strain evidence="5">CX-624</strain>
    </source>
</reference>
<sequence>MGANKYTFKELLDECTVEIPVLQRDYVQGNSKNKKAETIGKDFATFLVSELRKENPAEILLSFVYGKKVNDDEADTVEKNRENLEMLLETVSQFAGQNGFVLSREIRRKDEQRNTFVPFDGQQRLTTLFLLHFLVYVYVRNDAEWLMNFLYKTRNTSRDFLDALRHNKNDFRKENWNQDFTQYIEDRPWFFEEWKEDPTVASMISMLEKFRSEISNNNLEQSIHNIFKNLEAESILTFDYLDIEEHDLDDILYIKMNASGLDLTDFEKFKSWLIETVEESNSQRDKTCKNPIKLSVSDWKEQLDTDWYDLFWKHNKGNTDASLYSFFKQMILFKVISQKIPFKTPKEDVEVARKKLEDKKKEIYSVLNSNETVQFDFFLKNRLISNEYLNFIFNILKFLLSKDFVKAETVILKYWNDTFFQEIKSFSEILVNRFTYSSADNKDRFNLTDRTFVFAVLHYFNILSEKGESYDDDRFRDWIRVIRNLVYNSTIDDPSRFFEAVQSIVDFGDKCLIARDHLTHEKFIAFFSEIQRREEVRKNSSDFVYWQDDFVEAEKNKYFYGQIAFLIDMSTSEGVPNLESFRKYFKALAKIFSEENLKMQFLISRAFLTKSIKWIPGHETDRWLLCRNAFGNARERNENWRKVFNHENIEQGTEFLKGFINDNLSDLNLENIIMKRKSSVNDWRRLLLEYPEELQYCSQGLIKYNEGGNYIRLLGSSQINHNHRELRTSILFNQYLRKFFALDDNDYKHQRSDVGCYIEMKHNEALLRIRFGYKTHVFEVFEITLKEDDTSEEKTIPPEDLSNIYPELDQQIKKMNTFIVKQNHD</sequence>
<evidence type="ECO:0000313" key="4">
    <source>
        <dbReference type="Proteomes" id="UP000515349"/>
    </source>
</evidence>
<proteinExistence type="predicted"/>
<dbReference type="EMBL" id="JACEUX010000001">
    <property type="protein sequence ID" value="MBA5245607.1"/>
    <property type="molecule type" value="Genomic_DNA"/>
</dbReference>
<feature type="domain" description="GmrSD restriction endonucleases N-terminal" evidence="1">
    <location>
        <begin position="10"/>
        <end position="273"/>
    </location>
</feature>
<protein>
    <submittedName>
        <fullName evidence="3">DUF262 domain-containing protein</fullName>
    </submittedName>
</protein>
<keyword evidence="5" id="KW-1185">Reference proteome</keyword>
<evidence type="ECO:0000259" key="1">
    <source>
        <dbReference type="Pfam" id="PF03235"/>
    </source>
</evidence>
<reference evidence="2" key="3">
    <citation type="submission" date="2020-07" db="EMBL/GenBank/DDBJ databases">
        <authorList>
            <person name="Yang C."/>
        </authorList>
    </citation>
    <scope>NUCLEOTIDE SEQUENCE</scope>
    <source>
        <strain evidence="2">Cx-624</strain>
    </source>
</reference>
<dbReference type="InterPro" id="IPR004919">
    <property type="entry name" value="GmrSD_N"/>
</dbReference>
<reference evidence="3 4" key="1">
    <citation type="submission" date="2020-07" db="EMBL/GenBank/DDBJ databases">
        <title>Chryseobacterium sp.cx-624.</title>
        <authorList>
            <person name="Yang C."/>
        </authorList>
    </citation>
    <scope>NUCLEOTIDE SEQUENCE [LARGE SCALE GENOMIC DNA]</scope>
    <source>
        <strain evidence="4">cx-624</strain>
        <strain evidence="3">Cx-624</strain>
    </source>
</reference>
<dbReference type="AlphaFoldDB" id="A0A7D7QFP1"/>
<dbReference type="EMBL" id="CP059472">
    <property type="protein sequence ID" value="QMS98983.1"/>
    <property type="molecule type" value="Genomic_DNA"/>
</dbReference>